<name>A0A7W9A2F7_9CAUL</name>
<keyword evidence="3" id="KW-1185">Reference proteome</keyword>
<keyword evidence="1" id="KW-0472">Membrane</keyword>
<feature type="transmembrane region" description="Helical" evidence="1">
    <location>
        <begin position="180"/>
        <end position="204"/>
    </location>
</feature>
<keyword evidence="1" id="KW-1133">Transmembrane helix</keyword>
<dbReference type="PIRSF" id="PIRSF033239">
    <property type="entry name" value="ExoD"/>
    <property type="match status" value="1"/>
</dbReference>
<dbReference type="RefSeq" id="WP_123287655.1">
    <property type="nucleotide sequence ID" value="NZ_JACIJB010000002.1"/>
</dbReference>
<sequence length="221" mass="23824">MTTEPAPLPPSSEQDDVRQNLARLLRRLADDGAENGLTLHQIRDRLDERAYGLLILILAIPCLVPGLYGVPQVVGIVIVILAAQLLVGREEPWLPRWVLGLRAKAGWLKAMADFAEQRLGWIDRFSRPRLSAFASGAGEKLAALFMILATLTIVLPMTNTIPSVALSLLAVGLIQRDGLFVIGGAIVATAWIGLLTTLAVAFLLGADWAMRLVTDHVPGLG</sequence>
<gene>
    <name evidence="2" type="ORF">FHS65_000938</name>
</gene>
<dbReference type="OrthoDB" id="21339at2"/>
<comment type="caution">
    <text evidence="2">The sequence shown here is derived from an EMBL/GenBank/DDBJ whole genome shotgun (WGS) entry which is preliminary data.</text>
</comment>
<evidence type="ECO:0000256" key="1">
    <source>
        <dbReference type="SAM" id="Phobius"/>
    </source>
</evidence>
<keyword evidence="1" id="KW-0812">Transmembrane</keyword>
<feature type="transmembrane region" description="Helical" evidence="1">
    <location>
        <begin position="141"/>
        <end position="174"/>
    </location>
</feature>
<dbReference type="Pfam" id="PF06055">
    <property type="entry name" value="ExoD"/>
    <property type="match status" value="1"/>
</dbReference>
<dbReference type="InterPro" id="IPR010331">
    <property type="entry name" value="ExoD"/>
</dbReference>
<protein>
    <recommendedName>
        <fullName evidence="4">Exopolysaccharide biosynthesis protein</fullName>
    </recommendedName>
</protein>
<feature type="transmembrane region" description="Helical" evidence="1">
    <location>
        <begin position="73"/>
        <end position="89"/>
    </location>
</feature>
<dbReference type="Proteomes" id="UP000548978">
    <property type="component" value="Unassembled WGS sequence"/>
</dbReference>
<dbReference type="EMBL" id="JACIJB010000002">
    <property type="protein sequence ID" value="MBB5660198.1"/>
    <property type="molecule type" value="Genomic_DNA"/>
</dbReference>
<evidence type="ECO:0000313" key="2">
    <source>
        <dbReference type="EMBL" id="MBB5660198.1"/>
    </source>
</evidence>
<dbReference type="PANTHER" id="PTHR41795:SF1">
    <property type="entry name" value="EXOPOLYSACCHARIDE SYNTHESIS PROTEIN"/>
    <property type="match status" value="1"/>
</dbReference>
<dbReference type="PANTHER" id="PTHR41795">
    <property type="entry name" value="EXOPOLYSACCHARIDE SYNTHESIS PROTEIN"/>
    <property type="match status" value="1"/>
</dbReference>
<dbReference type="AlphaFoldDB" id="A0A7W9A2F7"/>
<proteinExistence type="predicted"/>
<reference evidence="2 3" key="1">
    <citation type="submission" date="2020-08" db="EMBL/GenBank/DDBJ databases">
        <title>Genomic Encyclopedia of Type Strains, Phase IV (KMG-IV): sequencing the most valuable type-strain genomes for metagenomic binning, comparative biology and taxonomic classification.</title>
        <authorList>
            <person name="Goeker M."/>
        </authorList>
    </citation>
    <scope>NUCLEOTIDE SEQUENCE [LARGE SCALE GENOMIC DNA]</scope>
    <source>
        <strain evidence="2 3">DSM 24448</strain>
    </source>
</reference>
<evidence type="ECO:0000313" key="3">
    <source>
        <dbReference type="Proteomes" id="UP000548978"/>
    </source>
</evidence>
<evidence type="ECO:0008006" key="4">
    <source>
        <dbReference type="Google" id="ProtNLM"/>
    </source>
</evidence>
<accession>A0A7W9A2F7</accession>
<organism evidence="2 3">
    <name type="scientific">Brevundimonas halotolerans</name>
    <dbReference type="NCBI Taxonomy" id="69670"/>
    <lineage>
        <taxon>Bacteria</taxon>
        <taxon>Pseudomonadati</taxon>
        <taxon>Pseudomonadota</taxon>
        <taxon>Alphaproteobacteria</taxon>
        <taxon>Caulobacterales</taxon>
        <taxon>Caulobacteraceae</taxon>
        <taxon>Brevundimonas</taxon>
    </lineage>
</organism>